<evidence type="ECO:0000313" key="5">
    <source>
        <dbReference type="Proteomes" id="UP000183442"/>
    </source>
</evidence>
<reference evidence="4" key="2">
    <citation type="submission" date="2016-02" db="EMBL/GenBank/DDBJ databases">
        <title>The draft genome sequence of the rumen methanogen Methanobrevibacter olleyae YLM1.</title>
        <authorList>
            <consortium name="New Zealand Agricultural Greenhouse Gas Research Centre/Pastoral Greenhouse Gas Research Consortium"/>
            <person name="Kelly W.J."/>
            <person name="Li D."/>
            <person name="Lambie S.C."/>
            <person name="Attwood G.T."/>
            <person name="Altermann E."/>
            <person name="Leahy S.C."/>
        </authorList>
    </citation>
    <scope>NUCLEOTIDE SEQUENCE [LARGE SCALE GENOMIC DNA]</scope>
    <source>
        <strain evidence="4">YLM1</strain>
    </source>
</reference>
<evidence type="ECO:0000313" key="3">
    <source>
        <dbReference type="EMBL" id="SFL24459.1"/>
    </source>
</evidence>
<dbReference type="RefSeq" id="WP_158499597.1">
    <property type="nucleotide sequence ID" value="NZ_CP014265.1"/>
</dbReference>
<dbReference type="InterPro" id="IPR001087">
    <property type="entry name" value="GDSL"/>
</dbReference>
<dbReference type="InterPro" id="IPR013783">
    <property type="entry name" value="Ig-like_fold"/>
</dbReference>
<feature type="region of interest" description="Disordered" evidence="1">
    <location>
        <begin position="1"/>
        <end position="84"/>
    </location>
</feature>
<dbReference type="Proteomes" id="UP000066376">
    <property type="component" value="Chromosome"/>
</dbReference>
<dbReference type="EMBL" id="CP014265">
    <property type="protein sequence ID" value="AMK15627.1"/>
    <property type="molecule type" value="Genomic_DNA"/>
</dbReference>
<dbReference type="PATRIC" id="fig|294671.3.peg.1120"/>
<dbReference type="AlphaFoldDB" id="A0A126R0L8"/>
<protein>
    <submittedName>
        <fullName evidence="2">Uncharacterized protein</fullName>
    </submittedName>
</protein>
<accession>A0A126R0L8</accession>
<gene>
    <name evidence="3" type="ORF">SAMN02910297_00344</name>
    <name evidence="2" type="ORF">YLM1_1070</name>
</gene>
<feature type="compositionally biased region" description="Low complexity" evidence="1">
    <location>
        <begin position="1"/>
        <end position="15"/>
    </location>
</feature>
<reference evidence="2 4" key="1">
    <citation type="journal article" date="2016" name="Genome Announc.">
        <title>Draft Genome Sequence of the Rumen Methanogen Methanobrevibacter olleyae YLM1.</title>
        <authorList>
            <person name="Kelly W.J."/>
            <person name="Li D."/>
            <person name="Lambie S.C."/>
            <person name="Cox F."/>
            <person name="Attwood G.T."/>
            <person name="Altermann E."/>
            <person name="Leahy S.C."/>
        </authorList>
    </citation>
    <scope>NUCLEOTIDE SEQUENCE [LARGE SCALE GENOMIC DNA]</scope>
    <source>
        <strain evidence="2 4">YLM1</strain>
    </source>
</reference>
<organism evidence="2 4">
    <name type="scientific">Methanobrevibacter olleyae</name>
    <dbReference type="NCBI Taxonomy" id="294671"/>
    <lineage>
        <taxon>Archaea</taxon>
        <taxon>Methanobacteriati</taxon>
        <taxon>Methanobacteriota</taxon>
        <taxon>Methanomada group</taxon>
        <taxon>Methanobacteria</taxon>
        <taxon>Methanobacteriales</taxon>
        <taxon>Methanobacteriaceae</taxon>
        <taxon>Methanobrevibacter</taxon>
    </lineage>
</organism>
<dbReference type="Gene3D" id="2.60.40.10">
    <property type="entry name" value="Immunoglobulins"/>
    <property type="match status" value="2"/>
</dbReference>
<dbReference type="Proteomes" id="UP000183442">
    <property type="component" value="Unassembled WGS sequence"/>
</dbReference>
<dbReference type="GO" id="GO:0016788">
    <property type="term" value="F:hydrolase activity, acting on ester bonds"/>
    <property type="evidence" value="ECO:0007669"/>
    <property type="project" value="InterPro"/>
</dbReference>
<dbReference type="Pfam" id="PF00657">
    <property type="entry name" value="Lipase_GDSL"/>
    <property type="match status" value="1"/>
</dbReference>
<dbReference type="SUPFAM" id="SSF52266">
    <property type="entry name" value="SGNH hydrolase"/>
    <property type="match status" value="1"/>
</dbReference>
<dbReference type="KEGG" id="mol:YLM1_1070"/>
<feature type="compositionally biased region" description="Low complexity" evidence="1">
    <location>
        <begin position="44"/>
        <end position="84"/>
    </location>
</feature>
<proteinExistence type="predicted"/>
<reference evidence="5" key="3">
    <citation type="submission" date="2016-10" db="EMBL/GenBank/DDBJ databases">
        <authorList>
            <person name="Varghese N."/>
        </authorList>
    </citation>
    <scope>NUCLEOTIDE SEQUENCE [LARGE SCALE GENOMIC DNA]</scope>
    <source>
        <strain evidence="5">DSM 16632</strain>
    </source>
</reference>
<dbReference type="STRING" id="294671.YLM1_1070"/>
<name>A0A126R0L8_METOL</name>
<dbReference type="GeneID" id="28489374"/>
<evidence type="ECO:0000256" key="1">
    <source>
        <dbReference type="SAM" id="MobiDB-lite"/>
    </source>
</evidence>
<feature type="compositionally biased region" description="Low complexity" evidence="1">
    <location>
        <begin position="22"/>
        <end position="37"/>
    </location>
</feature>
<sequence>MASVSASDVSDISNNQTDIYSSHDLSNSINSDDSASSMEKSDLDNIISSTENSINSDDSDSELSSSSEDSISNKDSNSKISSSSENIIVSSSDKEILSNSSNSGDNSASLYAEVYETTKAEYKAVTKEYTAGNIIYEVKAYDIVNYNGTKYKSPLYNQKINLRVYTGTSYKNYHAYVDNDGVASFKIPKLARGSHKVEIYISSKKRGTSYIKVIKASTKVTAPSKTVKLKRNSYFYVTVKDSSNNAIKSLKLKAKVYTGKKYKAYTIKTNSTGVAKLETKDFGLGTHKVIIGSGNNNYTVKENSKIIVKRSVPINNKLKVSSPNKSVIYKKGHYFYVTVKKSTKAVKSLKLKVKVYTGKKYKTYTIKTNSKGQAKLKTNQFALGTHKVVIQSTKKGYKFTKNSKIIVKKDTVSNSTKPATLVSLHHYERNNGTYYALLRWNSKKGVNYQVLRNDANGFEVISVVKANSTKTSFSQKVDKGKLYTYSVREIIEKGSKEKIYGPYDRVGLKLLTNPKVNVDFQNLKANVGWTKVPNATKYRVFRKIGRGGEYKCIAIVDGKKSNYTDHYYKSKGELVSLMSNTFIDSSYNDLFYTVRACNVKTANGVKKTSFGLYLLDGDFHLEAPSIVSLQNNEIKWGKVPNADGYLILKRNSSENEWEKIAQAKSTGTMVQSLDIGEIDNSSYYTVQAYALKNGLTVYSKYDEGFTRINFKEEHALQKILFIGDSITYGSPYKDVLTRHIFSIPNRVAQLLGCNFYNPSIPGSTYHDLGQYENGSNIENTNYYRYRITREVVDPISVGELPANWEDLDTAKNSEGVTNTSIEDYNIVVLAAGTNDYLDNSVLGSKDSNDTFTFNGALNHILGKIEEASIKRIGEGKEAIKVIFVDLYYSDRTYVLKEIHNRDTTPNKIGLLLTDYQKALDGQLEKWNSSEYLSFYNFKTRDYNIVNSDNCPYVSSDNLHFTKFTYGQYGNVFAQFLVDKVF</sequence>
<reference evidence="3" key="4">
    <citation type="submission" date="2016-10" db="EMBL/GenBank/DDBJ databases">
        <authorList>
            <person name="de Groot N.N."/>
        </authorList>
    </citation>
    <scope>NUCLEOTIDE SEQUENCE [LARGE SCALE GENOMIC DNA]</scope>
    <source>
        <strain evidence="3">DSM 16632</strain>
    </source>
</reference>
<evidence type="ECO:0000313" key="4">
    <source>
        <dbReference type="Proteomes" id="UP000066376"/>
    </source>
</evidence>
<dbReference type="EMBL" id="FOTL01000003">
    <property type="protein sequence ID" value="SFL24459.1"/>
    <property type="molecule type" value="Genomic_DNA"/>
</dbReference>
<dbReference type="CDD" id="cd00229">
    <property type="entry name" value="SGNH_hydrolase"/>
    <property type="match status" value="1"/>
</dbReference>
<evidence type="ECO:0000313" key="2">
    <source>
        <dbReference type="EMBL" id="AMK15627.1"/>
    </source>
</evidence>
<dbReference type="Gene3D" id="3.40.50.1110">
    <property type="entry name" value="SGNH hydrolase"/>
    <property type="match status" value="1"/>
</dbReference>
<dbReference type="InterPro" id="IPR036514">
    <property type="entry name" value="SGNH_hydro_sf"/>
</dbReference>
<keyword evidence="4" id="KW-1185">Reference proteome</keyword>